<proteinExistence type="evidence at transcript level"/>
<dbReference type="EMBL" id="EF087330">
    <property type="protein sequence ID" value="ABK26576.1"/>
    <property type="molecule type" value="mRNA"/>
</dbReference>
<accession>A9P115</accession>
<protein>
    <submittedName>
        <fullName evidence="1">Uncharacterized protein</fullName>
    </submittedName>
</protein>
<organism evidence="1">
    <name type="scientific">Picea sitchensis</name>
    <name type="common">Sitka spruce</name>
    <name type="synonym">Pinus sitchensis</name>
    <dbReference type="NCBI Taxonomy" id="3332"/>
    <lineage>
        <taxon>Eukaryota</taxon>
        <taxon>Viridiplantae</taxon>
        <taxon>Streptophyta</taxon>
        <taxon>Embryophyta</taxon>
        <taxon>Tracheophyta</taxon>
        <taxon>Spermatophyta</taxon>
        <taxon>Pinopsida</taxon>
        <taxon>Pinidae</taxon>
        <taxon>Conifers I</taxon>
        <taxon>Pinales</taxon>
        <taxon>Pinaceae</taxon>
        <taxon>Picea</taxon>
    </lineage>
</organism>
<evidence type="ECO:0000313" key="1">
    <source>
        <dbReference type="EMBL" id="ABK26576.1"/>
    </source>
</evidence>
<sequence>MEQRQHTKLLLTKKKVIIKERNLNPRASLKFESSRLKQMRATTTKLIYRIWKEYYSSSDLGSNDCEENDVKEIKSRKIKNRVRMKRRLFWFPRMHQKLLLQLK</sequence>
<reference evidence="1" key="1">
    <citation type="journal article" date="2008" name="BMC Genomics">
        <title>A conifer genomics resource of 200,000 spruce (Picea spp.) ESTs and 6,464 high-quality, sequence-finished full-length cDNAs for Sitka spruce (Picea sitchensis).</title>
        <authorList>
            <person name="Ralph S.G."/>
            <person name="Chun H.J."/>
            <person name="Kolosova N."/>
            <person name="Cooper D."/>
            <person name="Oddy C."/>
            <person name="Ritland C.E."/>
            <person name="Kirkpatrick R."/>
            <person name="Moore R."/>
            <person name="Barber S."/>
            <person name="Holt R.A."/>
            <person name="Jones S.J."/>
            <person name="Marra M.A."/>
            <person name="Douglas C.J."/>
            <person name="Ritland K."/>
            <person name="Bohlmann J."/>
        </authorList>
    </citation>
    <scope>NUCLEOTIDE SEQUENCE</scope>
    <source>
        <tissue evidence="1">Green portion of the leader tissue</tissue>
    </source>
</reference>
<name>A9P115_PICSI</name>
<dbReference type="AlphaFoldDB" id="A9P115"/>